<dbReference type="AlphaFoldDB" id="A0A073J2B9"/>
<evidence type="ECO:0000256" key="2">
    <source>
        <dbReference type="SAM" id="Phobius"/>
    </source>
</evidence>
<comment type="caution">
    <text evidence="3">The sequence shown here is derived from an EMBL/GenBank/DDBJ whole genome shotgun (WGS) entry which is preliminary data.</text>
</comment>
<dbReference type="OrthoDB" id="6397at2"/>
<feature type="compositionally biased region" description="Basic and acidic residues" evidence="1">
    <location>
        <begin position="192"/>
        <end position="207"/>
    </location>
</feature>
<keyword evidence="2" id="KW-0812">Transmembrane</keyword>
<dbReference type="GeneID" id="90984127"/>
<dbReference type="eggNOG" id="COG3166">
    <property type="taxonomic scope" value="Bacteria"/>
</dbReference>
<dbReference type="STRING" id="2754.EH55_07715"/>
<protein>
    <recommendedName>
        <fullName evidence="5">Fimbrial assembly protein</fullName>
    </recommendedName>
</protein>
<dbReference type="RefSeq" id="WP_037977238.1">
    <property type="nucleotide sequence ID" value="NZ_CAMETI010000006.1"/>
</dbReference>
<proteinExistence type="predicted"/>
<gene>
    <name evidence="3" type="ORF">EH55_07715</name>
</gene>
<keyword evidence="2" id="KW-1133">Transmembrane helix</keyword>
<dbReference type="Proteomes" id="UP000027665">
    <property type="component" value="Unassembled WGS sequence"/>
</dbReference>
<dbReference type="EMBL" id="JMKI01000037">
    <property type="protein sequence ID" value="KEJ91847.1"/>
    <property type="molecule type" value="Genomic_DNA"/>
</dbReference>
<dbReference type="Pfam" id="PF05137">
    <property type="entry name" value="PilN"/>
    <property type="match status" value="1"/>
</dbReference>
<feature type="region of interest" description="Disordered" evidence="1">
    <location>
        <begin position="190"/>
        <end position="215"/>
    </location>
</feature>
<feature type="transmembrane region" description="Helical" evidence="2">
    <location>
        <begin position="22"/>
        <end position="43"/>
    </location>
</feature>
<keyword evidence="2" id="KW-0472">Membrane</keyword>
<keyword evidence="4" id="KW-1185">Reference proteome</keyword>
<reference evidence="3 4" key="1">
    <citation type="submission" date="2014-04" db="EMBL/GenBank/DDBJ databases">
        <title>Draft Genome Sequence of Synergistes jonesii.</title>
        <authorList>
            <person name="Coil D.A."/>
            <person name="Eisen J.A."/>
            <person name="Holland-Moritz H.E."/>
        </authorList>
    </citation>
    <scope>NUCLEOTIDE SEQUENCE [LARGE SCALE GENOMIC DNA]</scope>
    <source>
        <strain evidence="3 4">78-1</strain>
    </source>
</reference>
<sequence>MVVKIDLRANKQAEASEKENNVLYYAVFAMAALFILSSILVIAKSAWRIYSLRDEEMSLERRTAANNEKLAVMDAEFKRIEAQNRDSADKLDFVLSGLPVVEFLYEIGERTPDGVALESVSMSNAVASLKGVAFADEEVLELGKALAAAKGVESVSLPAISAGQREGLSIRQFALEVKLNPLWGVLAEEESAEKRDSGGSGELKDGGARGSNEAD</sequence>
<organism evidence="3 4">
    <name type="scientific">Synergistes jonesii</name>
    <dbReference type="NCBI Taxonomy" id="2754"/>
    <lineage>
        <taxon>Bacteria</taxon>
        <taxon>Thermotogati</taxon>
        <taxon>Synergistota</taxon>
        <taxon>Synergistia</taxon>
        <taxon>Synergistales</taxon>
        <taxon>Synergistaceae</taxon>
        <taxon>Synergistes</taxon>
    </lineage>
</organism>
<evidence type="ECO:0000313" key="4">
    <source>
        <dbReference type="Proteomes" id="UP000027665"/>
    </source>
</evidence>
<name>A0A073J2B9_9BACT</name>
<evidence type="ECO:0000313" key="3">
    <source>
        <dbReference type="EMBL" id="KEJ91847.1"/>
    </source>
</evidence>
<evidence type="ECO:0008006" key="5">
    <source>
        <dbReference type="Google" id="ProtNLM"/>
    </source>
</evidence>
<accession>A0A073J2B9</accession>
<evidence type="ECO:0000256" key="1">
    <source>
        <dbReference type="SAM" id="MobiDB-lite"/>
    </source>
</evidence>
<dbReference type="InterPro" id="IPR007813">
    <property type="entry name" value="PilN"/>
</dbReference>